<feature type="compositionally biased region" description="Low complexity" evidence="1">
    <location>
        <begin position="8"/>
        <end position="17"/>
    </location>
</feature>
<dbReference type="AlphaFoldDB" id="A0A285EEU3"/>
<dbReference type="Gene3D" id="1.20.5.1930">
    <property type="match status" value="1"/>
</dbReference>
<proteinExistence type="predicted"/>
<gene>
    <name evidence="3" type="ORF">SAMN06893097_107209</name>
</gene>
<protein>
    <submittedName>
        <fullName evidence="3">Histidine kinase</fullName>
    </submittedName>
</protein>
<dbReference type="Proteomes" id="UP000219514">
    <property type="component" value="Unassembled WGS sequence"/>
</dbReference>
<organism evidence="3 4">
    <name type="scientific">Geodermatophilus sabuli</name>
    <dbReference type="NCBI Taxonomy" id="1564158"/>
    <lineage>
        <taxon>Bacteria</taxon>
        <taxon>Bacillati</taxon>
        <taxon>Actinomycetota</taxon>
        <taxon>Actinomycetes</taxon>
        <taxon>Geodermatophilales</taxon>
        <taxon>Geodermatophilaceae</taxon>
        <taxon>Geodermatophilus</taxon>
    </lineage>
</organism>
<feature type="region of interest" description="Disordered" evidence="1">
    <location>
        <begin position="1"/>
        <end position="34"/>
    </location>
</feature>
<evidence type="ECO:0000313" key="3">
    <source>
        <dbReference type="EMBL" id="SNX97565.1"/>
    </source>
</evidence>
<evidence type="ECO:0000259" key="2">
    <source>
        <dbReference type="Pfam" id="PF07730"/>
    </source>
</evidence>
<reference evidence="3 4" key="1">
    <citation type="submission" date="2017-09" db="EMBL/GenBank/DDBJ databases">
        <authorList>
            <person name="Ehlers B."/>
            <person name="Leendertz F.H."/>
        </authorList>
    </citation>
    <scope>NUCLEOTIDE SEQUENCE [LARGE SCALE GENOMIC DNA]</scope>
    <source>
        <strain evidence="3 4">DSM 46844</strain>
    </source>
</reference>
<sequence length="219" mass="23203">MPASTEGDPPAADVPADTTPCLRTPGTAGAGDCRAEHEQWQRRLRLQRRLHDGASLRISALVPQLGVVRNRVPEARPDLDASIEELQDQLHTVLQELREIARVIYPPLLDLAGLAPALKEFADRVPVPVRVEVAEERLGAAVEGAAYFAVTGCLGDLRPGGPPVDVVARRAGAELVVTLTGVPPRLAVGVLDQVHGLGGQVRTSGDPEDGTIEARIPCA</sequence>
<dbReference type="GO" id="GO:0016020">
    <property type="term" value="C:membrane"/>
    <property type="evidence" value="ECO:0007669"/>
    <property type="project" value="InterPro"/>
</dbReference>
<dbReference type="OrthoDB" id="3696704at2"/>
<keyword evidence="4" id="KW-1185">Reference proteome</keyword>
<keyword evidence="3" id="KW-0418">Kinase</keyword>
<dbReference type="GO" id="GO:0046983">
    <property type="term" value="F:protein dimerization activity"/>
    <property type="evidence" value="ECO:0007669"/>
    <property type="project" value="InterPro"/>
</dbReference>
<dbReference type="RefSeq" id="WP_143426679.1">
    <property type="nucleotide sequence ID" value="NZ_JACHXB010000006.1"/>
</dbReference>
<dbReference type="Pfam" id="PF07730">
    <property type="entry name" value="HisKA_3"/>
    <property type="match status" value="1"/>
</dbReference>
<dbReference type="EMBL" id="OBDO01000007">
    <property type="protein sequence ID" value="SNX97565.1"/>
    <property type="molecule type" value="Genomic_DNA"/>
</dbReference>
<feature type="domain" description="Signal transduction histidine kinase subgroup 3 dimerisation and phosphoacceptor" evidence="2">
    <location>
        <begin position="43"/>
        <end position="107"/>
    </location>
</feature>
<accession>A0A285EEU3</accession>
<name>A0A285EEU3_9ACTN</name>
<dbReference type="InterPro" id="IPR011712">
    <property type="entry name" value="Sig_transdc_His_kin_sub3_dim/P"/>
</dbReference>
<keyword evidence="3" id="KW-0808">Transferase</keyword>
<evidence type="ECO:0000256" key="1">
    <source>
        <dbReference type="SAM" id="MobiDB-lite"/>
    </source>
</evidence>
<evidence type="ECO:0000313" key="4">
    <source>
        <dbReference type="Proteomes" id="UP000219514"/>
    </source>
</evidence>
<dbReference type="GO" id="GO:0000155">
    <property type="term" value="F:phosphorelay sensor kinase activity"/>
    <property type="evidence" value="ECO:0007669"/>
    <property type="project" value="InterPro"/>
</dbReference>